<sequence length="82" mass="8337">MRTFTDLDELTALVGERAPATELFVRWSRGPDADGGRCRRDGLTGGALPGLSANSPAVGAGGAEVGRGPGTEPPARRPPPIG</sequence>
<accession>A0ABV9Y9E2</accession>
<name>A0ABV9Y9E2_9PSEU</name>
<reference evidence="3" key="1">
    <citation type="journal article" date="2019" name="Int. J. Syst. Evol. Microbiol.">
        <title>The Global Catalogue of Microorganisms (GCM) 10K type strain sequencing project: providing services to taxonomists for standard genome sequencing and annotation.</title>
        <authorList>
            <consortium name="The Broad Institute Genomics Platform"/>
            <consortium name="The Broad Institute Genome Sequencing Center for Infectious Disease"/>
            <person name="Wu L."/>
            <person name="Ma J."/>
        </authorList>
    </citation>
    <scope>NUCLEOTIDE SEQUENCE [LARGE SCALE GENOMIC DNA]</scope>
    <source>
        <strain evidence="3">KCTC 12848</strain>
    </source>
</reference>
<keyword evidence="3" id="KW-1185">Reference proteome</keyword>
<evidence type="ECO:0000313" key="2">
    <source>
        <dbReference type="EMBL" id="MFC5057251.1"/>
    </source>
</evidence>
<evidence type="ECO:0000256" key="1">
    <source>
        <dbReference type="SAM" id="MobiDB-lite"/>
    </source>
</evidence>
<dbReference type="RefSeq" id="WP_344037216.1">
    <property type="nucleotide sequence ID" value="NZ_BAAAKE010000006.1"/>
</dbReference>
<gene>
    <name evidence="2" type="ORF">ACFPFM_26335</name>
</gene>
<organism evidence="2 3">
    <name type="scientific">Saccharothrix xinjiangensis</name>
    <dbReference type="NCBI Taxonomy" id="204798"/>
    <lineage>
        <taxon>Bacteria</taxon>
        <taxon>Bacillati</taxon>
        <taxon>Actinomycetota</taxon>
        <taxon>Actinomycetes</taxon>
        <taxon>Pseudonocardiales</taxon>
        <taxon>Pseudonocardiaceae</taxon>
        <taxon>Saccharothrix</taxon>
    </lineage>
</organism>
<feature type="compositionally biased region" description="Basic and acidic residues" evidence="1">
    <location>
        <begin position="30"/>
        <end position="42"/>
    </location>
</feature>
<evidence type="ECO:0000313" key="3">
    <source>
        <dbReference type="Proteomes" id="UP001595833"/>
    </source>
</evidence>
<dbReference type="Proteomes" id="UP001595833">
    <property type="component" value="Unassembled WGS sequence"/>
</dbReference>
<dbReference type="Pfam" id="PF19593">
    <property type="entry name" value="DUF6098"/>
    <property type="match status" value="1"/>
</dbReference>
<feature type="compositionally biased region" description="Gly residues" evidence="1">
    <location>
        <begin position="59"/>
        <end position="69"/>
    </location>
</feature>
<proteinExistence type="predicted"/>
<comment type="caution">
    <text evidence="2">The sequence shown here is derived from an EMBL/GenBank/DDBJ whole genome shotgun (WGS) entry which is preliminary data.</text>
</comment>
<protein>
    <submittedName>
        <fullName evidence="2">DUF6098 family protein</fullName>
    </submittedName>
</protein>
<dbReference type="InterPro" id="IPR046080">
    <property type="entry name" value="DUF6098"/>
</dbReference>
<dbReference type="EMBL" id="JBHSJB010000027">
    <property type="protein sequence ID" value="MFC5057251.1"/>
    <property type="molecule type" value="Genomic_DNA"/>
</dbReference>
<feature type="region of interest" description="Disordered" evidence="1">
    <location>
        <begin position="30"/>
        <end position="82"/>
    </location>
</feature>